<organism evidence="2 3">
    <name type="scientific">Eschrichtius robustus</name>
    <name type="common">California gray whale</name>
    <name type="synonym">Eschrichtius gibbosus</name>
    <dbReference type="NCBI Taxonomy" id="9764"/>
    <lineage>
        <taxon>Eukaryota</taxon>
        <taxon>Metazoa</taxon>
        <taxon>Chordata</taxon>
        <taxon>Craniata</taxon>
        <taxon>Vertebrata</taxon>
        <taxon>Euteleostomi</taxon>
        <taxon>Mammalia</taxon>
        <taxon>Eutheria</taxon>
        <taxon>Laurasiatheria</taxon>
        <taxon>Artiodactyla</taxon>
        <taxon>Whippomorpha</taxon>
        <taxon>Cetacea</taxon>
        <taxon>Mysticeti</taxon>
        <taxon>Eschrichtiidae</taxon>
        <taxon>Eschrichtius</taxon>
    </lineage>
</organism>
<dbReference type="Proteomes" id="UP001159641">
    <property type="component" value="Unassembled WGS sequence"/>
</dbReference>
<evidence type="ECO:0000313" key="3">
    <source>
        <dbReference type="Proteomes" id="UP001159641"/>
    </source>
</evidence>
<name>A0AB34H7T8_ESCRO</name>
<sequence length="145" mass="15040">MGRRRTQRACATIPSMLSSARGAPELRPRAAADAEVSAASAAVTGSEVVRLGDRGGRNRGGRVAAATTSSTRVTEGAERRGHSPARKPDPEPGRMDHHQPGTGRYQVVSFWPQPGPPAPPRTPGLPPAVAPESLSSGYSRSGRAG</sequence>
<feature type="compositionally biased region" description="Basic and acidic residues" evidence="1">
    <location>
        <begin position="75"/>
        <end position="99"/>
    </location>
</feature>
<keyword evidence="3" id="KW-1185">Reference proteome</keyword>
<dbReference type="AlphaFoldDB" id="A0AB34H7T8"/>
<evidence type="ECO:0000313" key="2">
    <source>
        <dbReference type="EMBL" id="KAJ8787237.1"/>
    </source>
</evidence>
<feature type="region of interest" description="Disordered" evidence="1">
    <location>
        <begin position="1"/>
        <end position="31"/>
    </location>
</feature>
<comment type="caution">
    <text evidence="2">The sequence shown here is derived from an EMBL/GenBank/DDBJ whole genome shotgun (WGS) entry which is preliminary data.</text>
</comment>
<feature type="region of interest" description="Disordered" evidence="1">
    <location>
        <begin position="49"/>
        <end position="145"/>
    </location>
</feature>
<gene>
    <name evidence="2" type="ORF">J1605_005823</name>
</gene>
<evidence type="ECO:0000256" key="1">
    <source>
        <dbReference type="SAM" id="MobiDB-lite"/>
    </source>
</evidence>
<reference evidence="2 3" key="1">
    <citation type="submission" date="2022-11" db="EMBL/GenBank/DDBJ databases">
        <title>Whole genome sequence of Eschrichtius robustus ER-17-0199.</title>
        <authorList>
            <person name="Bruniche-Olsen A."/>
            <person name="Black A.N."/>
            <person name="Fields C.J."/>
            <person name="Walden K."/>
            <person name="Dewoody J.A."/>
        </authorList>
    </citation>
    <scope>NUCLEOTIDE SEQUENCE [LARGE SCALE GENOMIC DNA]</scope>
    <source>
        <strain evidence="2">ER-17-0199</strain>
        <tissue evidence="2">Blubber</tissue>
    </source>
</reference>
<accession>A0AB34H7T8</accession>
<dbReference type="EMBL" id="JAIQCJ010001822">
    <property type="protein sequence ID" value="KAJ8787237.1"/>
    <property type="molecule type" value="Genomic_DNA"/>
</dbReference>
<feature type="compositionally biased region" description="Low complexity" evidence="1">
    <location>
        <begin position="61"/>
        <end position="74"/>
    </location>
</feature>
<protein>
    <submittedName>
        <fullName evidence="2">Uncharacterized protein</fullName>
    </submittedName>
</protein>
<proteinExistence type="predicted"/>
<feature type="compositionally biased region" description="Pro residues" evidence="1">
    <location>
        <begin position="113"/>
        <end position="129"/>
    </location>
</feature>